<dbReference type="PROSITE" id="PS50929">
    <property type="entry name" value="ABC_TM1F"/>
    <property type="match status" value="1"/>
</dbReference>
<dbReference type="Gene3D" id="1.20.1560.10">
    <property type="entry name" value="ABC transporter type 1, transmembrane domain"/>
    <property type="match status" value="2"/>
</dbReference>
<evidence type="ECO:0000256" key="8">
    <source>
        <dbReference type="ARBA" id="ARBA00023136"/>
    </source>
</evidence>
<feature type="transmembrane region" description="Helical" evidence="9">
    <location>
        <begin position="133"/>
        <end position="149"/>
    </location>
</feature>
<dbReference type="InterPro" id="IPR003439">
    <property type="entry name" value="ABC_transporter-like_ATP-bd"/>
</dbReference>
<gene>
    <name evidence="12" type="ORF">AKG39_18700</name>
</gene>
<name>A0A0L6TVF0_9FIRM</name>
<dbReference type="GO" id="GO:0005886">
    <property type="term" value="C:plasma membrane"/>
    <property type="evidence" value="ECO:0007669"/>
    <property type="project" value="UniProtKB-SubCell"/>
</dbReference>
<dbReference type="Proteomes" id="UP000036873">
    <property type="component" value="Unassembled WGS sequence"/>
</dbReference>
<dbReference type="InterPro" id="IPR003593">
    <property type="entry name" value="AAA+_ATPase"/>
</dbReference>
<sequence length="582" mass="64486">MIRRIVRLAGKYSWRIKGAFVFAVIEAILSKMPIYYSFILLSRFYDNSITATDCLYVGIALVVTLLMQMIVHRVTDQLQSGAGYLLFADKRIELGNHLRKMPMGYFTEGNIGKISSVLSTDMAFIEENIMHKLGNIMSFIFSAAVMLLFMCLLDWRLGVIALVTTGVAVVVGEQMQKKVSAQESILRQQQSELLTDAVLAFVEGIAVIKSYNLLGEKSGELRHNFKSSMDKNIDFESAMSPWIVGLFIVFAIGISGVFGMSIILTVTGAIGLPYLLGVLLFVFEMFGPLKALYLEAPVLNIMNCCLDRIEAVLSEPELDDGGQQTLPQKAANGIEVAFKQVGFGYGEELVLDDISFALKSQTMTALVGPSGGGKTTVANLLARFWDVRQGEIMIRGVDLKTVPLAQLMEQISMVFQRVYLFKDTIYNNIAMGRHDATREEVTEAARKARCYDFIMALPDGFDTLVGEGGASLSGGEKQRVSIARCILKDAPIVILDEATASVDRDNERYIQEAISELVRGKTLLVIAHRMHTIKNADQILVIADGRIVERGNHQQLMQTAGIYAGYEHTLNKKQPWQIQGNR</sequence>
<organism evidence="12 13">
    <name type="scientific">Acetobacterium bakii</name>
    <dbReference type="NCBI Taxonomy" id="52689"/>
    <lineage>
        <taxon>Bacteria</taxon>
        <taxon>Bacillati</taxon>
        <taxon>Bacillota</taxon>
        <taxon>Clostridia</taxon>
        <taxon>Eubacteriales</taxon>
        <taxon>Eubacteriaceae</taxon>
        <taxon>Acetobacterium</taxon>
    </lineage>
</organism>
<feature type="domain" description="ABC transporter" evidence="10">
    <location>
        <begin position="336"/>
        <end position="569"/>
    </location>
</feature>
<dbReference type="GO" id="GO:0005524">
    <property type="term" value="F:ATP binding"/>
    <property type="evidence" value="ECO:0007669"/>
    <property type="project" value="UniProtKB-KW"/>
</dbReference>
<dbReference type="GO" id="GO:0016887">
    <property type="term" value="F:ATP hydrolysis activity"/>
    <property type="evidence" value="ECO:0007669"/>
    <property type="project" value="InterPro"/>
</dbReference>
<dbReference type="InterPro" id="IPR011527">
    <property type="entry name" value="ABC1_TM_dom"/>
</dbReference>
<dbReference type="InterPro" id="IPR036640">
    <property type="entry name" value="ABC1_TM_sf"/>
</dbReference>
<reference evidence="13" key="1">
    <citation type="submission" date="2015-07" db="EMBL/GenBank/DDBJ databases">
        <title>Draft genome sequence of Acetobacterium bakii DSM 8293, a potential psychrophilic chemical producer through syngas fermentation.</title>
        <authorList>
            <person name="Song Y."/>
            <person name="Hwang S."/>
            <person name="Cho B.-K."/>
        </authorList>
    </citation>
    <scope>NUCLEOTIDE SEQUENCE [LARGE SCALE GENOMIC DNA]</scope>
    <source>
        <strain evidence="13">DSM 8239</strain>
    </source>
</reference>
<dbReference type="PATRIC" id="fig|52689.4.peg.3657"/>
<dbReference type="SUPFAM" id="SSF90123">
    <property type="entry name" value="ABC transporter transmembrane region"/>
    <property type="match status" value="1"/>
</dbReference>
<feature type="transmembrane region" description="Helical" evidence="9">
    <location>
        <begin position="242"/>
        <end position="267"/>
    </location>
</feature>
<dbReference type="FunFam" id="3.40.50.300:FF:000221">
    <property type="entry name" value="Multidrug ABC transporter ATP-binding protein"/>
    <property type="match status" value="1"/>
</dbReference>
<dbReference type="PROSITE" id="PS50893">
    <property type="entry name" value="ABC_TRANSPORTER_2"/>
    <property type="match status" value="1"/>
</dbReference>
<evidence type="ECO:0000256" key="4">
    <source>
        <dbReference type="ARBA" id="ARBA00022692"/>
    </source>
</evidence>
<dbReference type="SUPFAM" id="SSF52540">
    <property type="entry name" value="P-loop containing nucleoside triphosphate hydrolases"/>
    <property type="match status" value="1"/>
</dbReference>
<keyword evidence="8 9" id="KW-0472">Membrane</keyword>
<dbReference type="InterPro" id="IPR027417">
    <property type="entry name" value="P-loop_NTPase"/>
</dbReference>
<evidence type="ECO:0000259" key="11">
    <source>
        <dbReference type="PROSITE" id="PS50929"/>
    </source>
</evidence>
<dbReference type="Pfam" id="PF00664">
    <property type="entry name" value="ABC_membrane"/>
    <property type="match status" value="1"/>
</dbReference>
<evidence type="ECO:0000256" key="9">
    <source>
        <dbReference type="SAM" id="Phobius"/>
    </source>
</evidence>
<dbReference type="AlphaFoldDB" id="A0A0L6TVF0"/>
<keyword evidence="4 9" id="KW-0812">Transmembrane</keyword>
<dbReference type="PANTHER" id="PTHR24221:SF397">
    <property type="entry name" value="ABC TRANSPORTER, ATP-BINDING TRANSMEMBRANE PROTEIN"/>
    <property type="match status" value="1"/>
</dbReference>
<dbReference type="PANTHER" id="PTHR24221">
    <property type="entry name" value="ATP-BINDING CASSETTE SUB-FAMILY B"/>
    <property type="match status" value="1"/>
</dbReference>
<dbReference type="STRING" id="52689.AKG39_18700"/>
<evidence type="ECO:0000256" key="3">
    <source>
        <dbReference type="ARBA" id="ARBA00022475"/>
    </source>
</evidence>
<keyword evidence="6" id="KW-0067">ATP-binding</keyword>
<evidence type="ECO:0000256" key="1">
    <source>
        <dbReference type="ARBA" id="ARBA00004651"/>
    </source>
</evidence>
<dbReference type="PROSITE" id="PS00211">
    <property type="entry name" value="ABC_TRANSPORTER_1"/>
    <property type="match status" value="1"/>
</dbReference>
<proteinExistence type="predicted"/>
<evidence type="ECO:0000256" key="6">
    <source>
        <dbReference type="ARBA" id="ARBA00022840"/>
    </source>
</evidence>
<accession>A0A0L6TVF0</accession>
<feature type="transmembrane region" description="Helical" evidence="9">
    <location>
        <begin position="49"/>
        <end position="71"/>
    </location>
</feature>
<dbReference type="GO" id="GO:0034040">
    <property type="term" value="F:ATPase-coupled lipid transmembrane transporter activity"/>
    <property type="evidence" value="ECO:0007669"/>
    <property type="project" value="TreeGrafter"/>
</dbReference>
<feature type="domain" description="ABC transmembrane type-1" evidence="11">
    <location>
        <begin position="36"/>
        <end position="292"/>
    </location>
</feature>
<dbReference type="GO" id="GO:0140359">
    <property type="term" value="F:ABC-type transporter activity"/>
    <property type="evidence" value="ECO:0007669"/>
    <property type="project" value="InterPro"/>
</dbReference>
<evidence type="ECO:0000259" key="10">
    <source>
        <dbReference type="PROSITE" id="PS50893"/>
    </source>
</evidence>
<evidence type="ECO:0000256" key="2">
    <source>
        <dbReference type="ARBA" id="ARBA00022448"/>
    </source>
</evidence>
<keyword evidence="13" id="KW-1185">Reference proteome</keyword>
<evidence type="ECO:0000256" key="5">
    <source>
        <dbReference type="ARBA" id="ARBA00022741"/>
    </source>
</evidence>
<keyword evidence="3" id="KW-1003">Cell membrane</keyword>
<evidence type="ECO:0000313" key="12">
    <source>
        <dbReference type="EMBL" id="KNZ40249.1"/>
    </source>
</evidence>
<evidence type="ECO:0000313" key="13">
    <source>
        <dbReference type="Proteomes" id="UP000036873"/>
    </source>
</evidence>
<evidence type="ECO:0000256" key="7">
    <source>
        <dbReference type="ARBA" id="ARBA00022989"/>
    </source>
</evidence>
<dbReference type="Gene3D" id="3.40.50.300">
    <property type="entry name" value="P-loop containing nucleotide triphosphate hydrolases"/>
    <property type="match status" value="1"/>
</dbReference>
<dbReference type="Pfam" id="PF00005">
    <property type="entry name" value="ABC_tran"/>
    <property type="match status" value="1"/>
</dbReference>
<protein>
    <submittedName>
        <fullName evidence="12">ABC transporter permease</fullName>
    </submittedName>
</protein>
<dbReference type="SMART" id="SM00382">
    <property type="entry name" value="AAA"/>
    <property type="match status" value="1"/>
</dbReference>
<dbReference type="InterPro" id="IPR017871">
    <property type="entry name" value="ABC_transporter-like_CS"/>
</dbReference>
<keyword evidence="7 9" id="KW-1133">Transmembrane helix</keyword>
<dbReference type="InterPro" id="IPR039421">
    <property type="entry name" value="Type_1_exporter"/>
</dbReference>
<keyword evidence="5" id="KW-0547">Nucleotide-binding</keyword>
<dbReference type="EMBL" id="LGYO01000072">
    <property type="protein sequence ID" value="KNZ40249.1"/>
    <property type="molecule type" value="Genomic_DNA"/>
</dbReference>
<comment type="subcellular location">
    <subcellularLocation>
        <location evidence="1">Cell membrane</location>
        <topology evidence="1">Multi-pass membrane protein</topology>
    </subcellularLocation>
</comment>
<keyword evidence="2" id="KW-0813">Transport</keyword>
<comment type="caution">
    <text evidence="12">The sequence shown here is derived from an EMBL/GenBank/DDBJ whole genome shotgun (WGS) entry which is preliminary data.</text>
</comment>